<reference evidence="2 3" key="1">
    <citation type="submission" date="2018-03" db="EMBL/GenBank/DDBJ databases">
        <authorList>
            <person name="Keele B.F."/>
        </authorList>
    </citation>
    <scope>NUCLEOTIDE SEQUENCE [LARGE SCALE GENOMIC DNA]</scope>
    <source>
        <strain evidence="2 3">IB-3</strain>
    </source>
</reference>
<gene>
    <name evidence="2" type="ORF">C7S10_17475</name>
</gene>
<organism evidence="2 3">
    <name type="scientific">Nocardioides currus</name>
    <dbReference type="NCBI Taxonomy" id="2133958"/>
    <lineage>
        <taxon>Bacteria</taxon>
        <taxon>Bacillati</taxon>
        <taxon>Actinomycetota</taxon>
        <taxon>Actinomycetes</taxon>
        <taxon>Propionibacteriales</taxon>
        <taxon>Nocardioidaceae</taxon>
        <taxon>Nocardioides</taxon>
    </lineage>
</organism>
<evidence type="ECO:0000259" key="1">
    <source>
        <dbReference type="Pfam" id="PF13349"/>
    </source>
</evidence>
<proteinExistence type="predicted"/>
<evidence type="ECO:0000313" key="2">
    <source>
        <dbReference type="EMBL" id="PUA79853.1"/>
    </source>
</evidence>
<dbReference type="InterPro" id="IPR025164">
    <property type="entry name" value="Toastrack_DUF4097"/>
</dbReference>
<dbReference type="Gene3D" id="2.160.20.120">
    <property type="match status" value="1"/>
</dbReference>
<dbReference type="Pfam" id="PF13349">
    <property type="entry name" value="DUF4097"/>
    <property type="match status" value="1"/>
</dbReference>
<evidence type="ECO:0000313" key="3">
    <source>
        <dbReference type="Proteomes" id="UP000244867"/>
    </source>
</evidence>
<comment type="caution">
    <text evidence="2">The sequence shown here is derived from an EMBL/GenBank/DDBJ whole genome shotgun (WGS) entry which is preliminary data.</text>
</comment>
<sequence>METPVERTFETPNPIELYVESHSGLITITAADVDRTEVTITGRHAEDFLVEQRGDQVQVVAPRPAMGFLAGNGHRSQVTVLMPAHSAPTVKTGSADTVLHGPLGGLWVNTGSGDVSAELVDGASEVVSGSGDVRVTELRGHARIKSGSGDVTVDRCDDLSASTGSGDVRVDTAVGQLAIKTGSGDVQIGEAADDLSLSTGSGDLSVDVARKGRYVVKGASGDVRIGVPAGTPVWTDITTLSGRVRSDLTPVGAPAEGQDHLEIRATTASGDIVLQQR</sequence>
<dbReference type="OrthoDB" id="3252095at2"/>
<dbReference type="AlphaFoldDB" id="A0A2R7YU69"/>
<keyword evidence="3" id="KW-1185">Reference proteome</keyword>
<name>A0A2R7YU69_9ACTN</name>
<dbReference type="Proteomes" id="UP000244867">
    <property type="component" value="Unassembled WGS sequence"/>
</dbReference>
<protein>
    <recommendedName>
        <fullName evidence="1">DUF4097 domain-containing protein</fullName>
    </recommendedName>
</protein>
<accession>A0A2R7YU69</accession>
<dbReference type="EMBL" id="PYXZ01000008">
    <property type="protein sequence ID" value="PUA79853.1"/>
    <property type="molecule type" value="Genomic_DNA"/>
</dbReference>
<feature type="domain" description="DUF4097" evidence="1">
    <location>
        <begin position="17"/>
        <end position="273"/>
    </location>
</feature>